<keyword evidence="1" id="KW-1015">Disulfide bond</keyword>
<dbReference type="SMART" id="SM00192">
    <property type="entry name" value="LDLa"/>
    <property type="match status" value="3"/>
</dbReference>
<feature type="signal peptide" evidence="4">
    <location>
        <begin position="1"/>
        <end position="23"/>
    </location>
</feature>
<sequence length="3985" mass="438741">MPRITYKWIGLICLLGLVINALSSPCNESRHFVCRNNASICIPLTAVRDGKADCPDNSDEEPCLADEFQCRSNAQCIPLAFFQDGHEDCDDGSDEECREDEYTCLCGFPRCIPQSRLKDGVFDCVEGSDEVTVDEDSFSCSFLDDNDNEVSNRKKRQVSSGPTFNLTNLERNTGLLSSTVQTVVHDGLTSMITTEVYGENAPDGQYFRFFSTAKTTVHPSITSSIEWGEQVHVGANKKAMMAKIEDDEEFKKQATIFSNFYSSDHPYFLKSSLEVSETVMPTFPVPDWTPRETISANVLVSGKLLPSRPPFTSSKAVTKKVDPIKAQRLPKGNDFVYPAYVITYTIGEEKLVKKSRKVEASKVTKEVTTTEMTTSETLPTAEDNLQELQEPATESSLQDLVVEPVSNDKLKDNIKLDVHKKPLSPLHTHTVGIGEANILPTARSRFFRPSPAIIRGNVQQTTRKVTFLNPQTTRKNIVKHSKITLKGFVDFTTTVSGTEIVFVPQSTKNAETTFKIQPSKSLFEHSISEMNEIVDDVRDPKQDLVLNKITTTNTHEVSKEVETMMQATQTVADSKSTKGTTTEISIIEETTRETTSVEESSKETTSTDELSPETISTEEPSTETTSTGEIPFELTSEITGVLITSEDISSSLETDSPIPMQTIELKPTMEESFSEHSDNILFETIDFHNKPNTDSNPFSAMVDMADMDLLQPEDEFPLGIISSTEGILENDGTTTLFTTIVIGTFIEGNYAQVIQSTSSLLHTIVVEEDIPSQTEFTTYTHYSTIIKDNFPSIVTSFDTVSNIVPESIKSEIQPSTTFLSEDATTFVDFNVVNGLFPSATSAIHVENNAITEVSHHNRTSALSNNEDQLVTTFSTFTHYTTITRGSFPFITSNVEIVSQVFSTVDTVNELTSTSLLNETQFTTLTAFTTETQLSFPTAVSSQETITNIIQDSNIGISEESIATKPSISVSPIIGTLLFTSYSTILRGDISTVTSIVVTSTLPVAEVVLDESITTIPFTYQTIIRNSPLSTEEKLELQSQDSPSPSIIEQVSAGVKTMFTTLTQFVTSYNGNFPSVSSSTIVISNLITESLETSINQLQSSENVDLNTPEETAIDVPSMMTRFTTYTYFTTFFLQDGTSVASHEVTSSEIVGISVTPLSPIDILPTMDNNTPTPSLETMTTASSENVQTLTYTFFTTYIRDGHSFISSREELMTVPITNSKNENMTDNVKTITNNVTYLTTLFLDNSTSATSNVIIETSLVPIEGSHTKDLSGIAEGQVTSSVLSEIITATNTYYTTFFLDGSTSVVSREETATEVVLKTIPILLMPSEVLKTEPDEVAHVHEHAHAHNVDTDQSALPQEQFNTFTQFTTFFLSDSSSVTSSIVIVPRKSVAIGNSNVVESTISPIEPVGRSVKDFISTHSSSSILSLAQNVTESQVLVAILNPLAESSQTATTLSEFQVSQANSDLNIDLLNQSETVKESKFVRNISQLVLNNLTFAENSTHLPMMVNEVTKDKSFTKYLLPSSSYSIGELQLPSPVLRTLYTTFTYYTTFYSGEHTLTSTRLETISSVTTDTIQPSVLTSSTDTLKSVYTTYTYFTTFIKDGITSITSDESTQTNVITDTSSIQLHSSVMTKSYPMTKYTTFTYYTTFYDGDTSTTKSHEEIKSTVYYGPETASRVRISTVKTVTPEQLHSSIVTPKEQSSVRFTSEQQSNLGAISTSTTFYTTFTYYTTSYKDDQTFITSRLETSSTVITDTIGVTFTPSTSVSSTTELTIKPTPSGSNVSTKTTLNKLTTSATNANNILTPGANNILTSTTQIASTSATSSKIGLLSTINNTDIKDGLTTAYVTEVYGTYIDGMYAHIQQTSSSIFIGPDVAIVSSSSLPVSALDVSVVTPTSLSLVNLYPTGLVTETSGSILNGGTITLFTSRVIGTYIEGTYAQIVESTSRILLGAATASHVQEKTISTTDDLYKTGLVSTIAGSSEVSNGITTQHETQVIGTYIEGSYAQILQPTTRILTLSILLTSDLLETTKTTSNLVLPSIPTSTSSLIDSSPVQELNDSSSSSIKPTSSRFRPTVRPFNSRLRPSNFFNRKSTTSSLNSAVSVTASAATVSKTRPFARGSSSSKSSVTKSSSGSFRGSSSGFRGSSSQGYRPTNSRNGGRGSSYPGSRSNLSGSRASSYPGRSSSGRSSNRASSSTKAGPTTRGKFTFRPRNSRFSKSSVPISSSPYATSSVYYKPSSRGSTAFSSTAENSLIEPSFDTTLSSPSFSSSEDPEENENEDVIEETVTVTSTSRVIADKQVSKSSSTNKQNEDENEDIQDENVDKRKVLFRHFRPGQRRPLFPRNRSKNKKDKNIDIDDQKESGSELHEVEAESGKIFVHEFAEEKVSRKKRSPRKQNNSEESGEDYGMKKRYRFRYQRPNRSTISPSKSQSLSKSQTSSKSQSATPRKITIRARSSKFSSKTKESSQTIPTRTTKSNLRTQTQRRRAKTVPSSATLNDTPTQTVKVRSSKTRSRSRSTKRNNREKFTIRPTATRRSRLTTRNRSDYTRKVVATRRRIGEARHAPRSKSAISDSWGSGSMKRNKQVIRTPLMPPLITVTHTVNTSKVLTIFHGRETEIRTLPTTSLSEQTLRTNDYSTVHELGKTKFVLESSIVTDILNPTIAHITEVIITSTVKPTATISRLRGGGRETKTSTVTLYGVTTVVSESTQLVPLQANNQLASLLLPQLLLNQFFPNQQQQQLSLTTSYYTHVTTTTVHSSSIIPLVFRGKTKYSTLSERKVYPTTIITSTTLPVTVAPNYPAINPLFPLFNPLQYQLLQPQLQQQQQQLAPPSAVETIIQPSIVTLDPELYEPEFELESEEEIEIAPPPPPKRETKHPKPERTTPITSVLTLYLSGEKPGQFNSFITTVTLNANDDDEAGRVRREAGIISKPTDILEMTALPELYDLIGDDETYHQDIRNNANVILVSALTDIDEYGVRKDLETDSLDNYKEELIKNSQDSDSQEDVVEDEDGLESDEVEDDEEAAEHEQVFESTVDKREKRAIEDNEEEEEELEDEEDLEDEPIDEPNNEDTKLRTYTRYYTRFKDGSHQISSTVETVTKNPSKSIRRGFTVSQHRGPRVLQTKSFKTDEPEDADDVKPITPVKLVRQKVSRVRRPVSRKLVRVKPKVTTDNEQQFSTKDLAEVFINNPRINRLVPKPSIALDVDNDDDVKEENQDTDSDEEDYEDETEETTPQPTFTISDVENSFTSEEATLKLSRSRIKLIRVRPSTASSNSFGSKRIISTRRIKVPIRETVSNKIAKPISTLEIISKKILTSKIESNPSIKGSKTRTRLFPTHPVALTYYTTFTYFSTLISDGITQMRSREAVTSVVITEPLNTRVASIIQTSAGYSVPIEDARLTNFGTRTRKGVTTIVNAGSRIRLSDGGILPTLPPSEHVIKVKPTERPIVTSINGRRHGVGPGDAPRTYLTIYTYYYTFIDESETKYSSSEATHRELVRGSTKPLPENFQRTEDSFGLYTLNTDSPLTNLGFRVLGDRTTSVNLGDKTIVMFGNVPMSATSTKLLTDNPTILTDFSTTSSPSRIFATRTRVLKPKGSRYKVLRTRVKPSSQPSIESSFEFDTTEEPIFESTIKPSDDEIEFESTYPLESSFETEISHDATTSKSLELTSVQTVISKPALTSSSLSSSKFRYQSTRGSSFRGSSSGYPSSSSSSSYSRRGFGSRKPFTRIRSSSSKPLPSNVVYVTYTTTTLVPFLGGTHTRTLNVVTSSLRTLAPEELAQLTASQQQSSDLDSVSSEIEATDSISDTKIQSNLQSPQPSSFQTSTFPLSSSSTSLSSSSFSSSVSSSSSSSLLPSSSSSSLLTSSSYPLISSVFSSSKFPSSSSNMHPFLSSSKSFTSPYSTLSRLTPSSVQSSITELETTRTILETLTTTYTYIITRLDGTSQVVSTKEESTTEVVTKTLTETVTSTLSLSSTSVGELIAHYSRHLFLQ</sequence>
<feature type="compositionally biased region" description="Low complexity" evidence="3">
    <location>
        <begin position="3690"/>
        <end position="3718"/>
    </location>
</feature>
<feature type="region of interest" description="Disordered" evidence="3">
    <location>
        <begin position="2853"/>
        <end position="2880"/>
    </location>
</feature>
<feature type="chain" id="PRO_5004578997" description="DUF4758 domain-containing protein" evidence="4">
    <location>
        <begin position="24"/>
        <end position="3985"/>
    </location>
</feature>
<feature type="compositionally biased region" description="Low complexity" evidence="3">
    <location>
        <begin position="2421"/>
        <end position="2444"/>
    </location>
</feature>
<dbReference type="PROSITE" id="PS50068">
    <property type="entry name" value="LDLRA_2"/>
    <property type="match status" value="3"/>
</dbReference>
<feature type="region of interest" description="Disordered" evidence="3">
    <location>
        <begin position="2557"/>
        <end position="2577"/>
    </location>
</feature>
<evidence type="ECO:0000313" key="7">
    <source>
        <dbReference type="Proteomes" id="UP000014500"/>
    </source>
</evidence>
<feature type="compositionally biased region" description="Low complexity" evidence="3">
    <location>
        <begin position="2059"/>
        <end position="2069"/>
    </location>
</feature>
<dbReference type="InterPro" id="IPR036055">
    <property type="entry name" value="LDL_receptor-like_sf"/>
</dbReference>
<reference evidence="6" key="2">
    <citation type="submission" date="2015-02" db="UniProtKB">
        <authorList>
            <consortium name="EnsemblMetazoa"/>
        </authorList>
    </citation>
    <scope>IDENTIFICATION</scope>
</reference>
<feature type="compositionally biased region" description="Acidic residues" evidence="3">
    <location>
        <begin position="2999"/>
        <end position="3023"/>
    </location>
</feature>
<comment type="caution">
    <text evidence="2">Lacks conserved residue(s) required for the propagation of feature annotation.</text>
</comment>
<feature type="compositionally biased region" description="Basic and acidic residues" evidence="3">
    <location>
        <begin position="2350"/>
        <end position="2385"/>
    </location>
</feature>
<feature type="compositionally biased region" description="Polar residues" evidence="3">
    <location>
        <begin position="2045"/>
        <end position="2058"/>
    </location>
</feature>
<feature type="compositionally biased region" description="Polar residues" evidence="3">
    <location>
        <begin position="3091"/>
        <end position="3102"/>
    </location>
</feature>
<feature type="compositionally biased region" description="Polar residues" evidence="3">
    <location>
        <begin position="2082"/>
        <end position="2091"/>
    </location>
</feature>
<dbReference type="EMBL" id="AFFK01020336">
    <property type="status" value="NOT_ANNOTATED_CDS"/>
    <property type="molecule type" value="Genomic_DNA"/>
</dbReference>
<evidence type="ECO:0000256" key="4">
    <source>
        <dbReference type="SAM" id="SignalP"/>
    </source>
</evidence>
<dbReference type="EnsemblMetazoa" id="SMAR006388-RA">
    <property type="protein sequence ID" value="SMAR006388-PA"/>
    <property type="gene ID" value="SMAR006388"/>
</dbReference>
<feature type="compositionally biased region" description="Basic residues" evidence="3">
    <location>
        <begin position="2506"/>
        <end position="2519"/>
    </location>
</feature>
<accession>T1IYS1</accession>
<feature type="compositionally biased region" description="Polar residues" evidence="3">
    <location>
        <begin position="2466"/>
        <end position="2480"/>
    </location>
</feature>
<dbReference type="Gene3D" id="4.10.400.10">
    <property type="entry name" value="Low-density Lipoprotein Receptor"/>
    <property type="match status" value="3"/>
</dbReference>
<feature type="compositionally biased region" description="Polar residues" evidence="3">
    <location>
        <begin position="3231"/>
        <end position="3241"/>
    </location>
</feature>
<organism evidence="6 7">
    <name type="scientific">Strigamia maritima</name>
    <name type="common">European centipede</name>
    <name type="synonym">Geophilus maritimus</name>
    <dbReference type="NCBI Taxonomy" id="126957"/>
    <lineage>
        <taxon>Eukaryota</taxon>
        <taxon>Metazoa</taxon>
        <taxon>Ecdysozoa</taxon>
        <taxon>Arthropoda</taxon>
        <taxon>Myriapoda</taxon>
        <taxon>Chilopoda</taxon>
        <taxon>Pleurostigmophora</taxon>
        <taxon>Geophilomorpha</taxon>
        <taxon>Linotaeniidae</taxon>
        <taxon>Strigamia</taxon>
    </lineage>
</organism>
<reference evidence="7" key="1">
    <citation type="submission" date="2011-05" db="EMBL/GenBank/DDBJ databases">
        <authorList>
            <person name="Richards S.R."/>
            <person name="Qu J."/>
            <person name="Jiang H."/>
            <person name="Jhangiani S.N."/>
            <person name="Agravi P."/>
            <person name="Goodspeed R."/>
            <person name="Gross S."/>
            <person name="Mandapat C."/>
            <person name="Jackson L."/>
            <person name="Mathew T."/>
            <person name="Pu L."/>
            <person name="Thornton R."/>
            <person name="Saada N."/>
            <person name="Wilczek-Boney K.B."/>
            <person name="Lee S."/>
            <person name="Kovar C."/>
            <person name="Wu Y."/>
            <person name="Scherer S.E."/>
            <person name="Worley K.C."/>
            <person name="Muzny D.M."/>
            <person name="Gibbs R."/>
        </authorList>
    </citation>
    <scope>NUCLEOTIDE SEQUENCE</scope>
    <source>
        <strain evidence="7">Brora</strain>
    </source>
</reference>
<feature type="compositionally biased region" description="Polar residues" evidence="3">
    <location>
        <begin position="2489"/>
        <end position="2501"/>
    </location>
</feature>
<dbReference type="OMA" id="ECREDEY"/>
<feature type="compositionally biased region" description="Low complexity" evidence="3">
    <location>
        <begin position="577"/>
        <end position="631"/>
    </location>
</feature>
<dbReference type="PANTHER" id="PTHR39072">
    <property type="entry name" value="RE48511P"/>
    <property type="match status" value="1"/>
</dbReference>
<feature type="compositionally biased region" description="Acidic residues" evidence="3">
    <location>
        <begin position="2270"/>
        <end position="2282"/>
    </location>
</feature>
<dbReference type="eggNOG" id="KOG1217">
    <property type="taxonomic scope" value="Eukaryota"/>
</dbReference>
<dbReference type="HOGENOM" id="CLU_224097_0_0_1"/>
<dbReference type="InterPro" id="IPR002172">
    <property type="entry name" value="LDrepeatLR_classA_rpt"/>
</dbReference>
<dbReference type="Pfam" id="PF00057">
    <property type="entry name" value="Ldl_recept_a"/>
    <property type="match status" value="1"/>
</dbReference>
<feature type="domain" description="DUF4758" evidence="5">
    <location>
        <begin position="1720"/>
        <end position="1866"/>
    </location>
</feature>
<feature type="compositionally biased region" description="Basic residues" evidence="3">
    <location>
        <begin position="2326"/>
        <end position="2335"/>
    </location>
</feature>
<dbReference type="CDD" id="cd00112">
    <property type="entry name" value="LDLa"/>
    <property type="match status" value="3"/>
</dbReference>
<evidence type="ECO:0000256" key="3">
    <source>
        <dbReference type="SAM" id="MobiDB-lite"/>
    </source>
</evidence>
<feature type="domain" description="DUF4758" evidence="5">
    <location>
        <begin position="650"/>
        <end position="759"/>
    </location>
</feature>
<dbReference type="SUPFAM" id="SSF57424">
    <property type="entry name" value="LDL receptor-like module"/>
    <property type="match status" value="3"/>
</dbReference>
<feature type="compositionally biased region" description="Low complexity" evidence="3">
    <location>
        <begin position="2255"/>
        <end position="2269"/>
    </location>
</feature>
<feature type="region of interest" description="Disordered" evidence="3">
    <location>
        <begin position="2991"/>
        <end position="3074"/>
    </location>
</feature>
<protein>
    <recommendedName>
        <fullName evidence="5">DUF4758 domain-containing protein</fullName>
    </recommendedName>
</protein>
<evidence type="ECO:0000256" key="1">
    <source>
        <dbReference type="ARBA" id="ARBA00023157"/>
    </source>
</evidence>
<feature type="compositionally biased region" description="Low complexity" evidence="3">
    <location>
        <begin position="2154"/>
        <end position="2199"/>
    </location>
</feature>
<feature type="region of interest" description="Disordered" evidence="3">
    <location>
        <begin position="2045"/>
        <end position="2532"/>
    </location>
</feature>
<evidence type="ECO:0000313" key="6">
    <source>
        <dbReference type="EnsemblMetazoa" id="SMAR006388-PA"/>
    </source>
</evidence>
<dbReference type="PRINTS" id="PR00261">
    <property type="entry name" value="LDLRECEPTOR"/>
</dbReference>
<evidence type="ECO:0000259" key="5">
    <source>
        <dbReference type="Pfam" id="PF15950"/>
    </source>
</evidence>
<feature type="compositionally biased region" description="Low complexity" evidence="3">
    <location>
        <begin position="2215"/>
        <end position="2231"/>
    </location>
</feature>
<feature type="compositionally biased region" description="Low complexity" evidence="3">
    <location>
        <begin position="2092"/>
        <end position="2111"/>
    </location>
</feature>
<dbReference type="Pfam" id="PF15950">
    <property type="entry name" value="DUF4758"/>
    <property type="match status" value="4"/>
</dbReference>
<feature type="compositionally biased region" description="Basic and acidic residues" evidence="3">
    <location>
        <begin position="2868"/>
        <end position="2879"/>
    </location>
</feature>
<keyword evidence="4" id="KW-0732">Signal</keyword>
<feature type="compositionally biased region" description="Acidic residues" evidence="3">
    <location>
        <begin position="3202"/>
        <end position="3228"/>
    </location>
</feature>
<dbReference type="Proteomes" id="UP000014500">
    <property type="component" value="Unassembled WGS sequence"/>
</dbReference>
<dbReference type="PANTHER" id="PTHR39072:SF2">
    <property type="match status" value="1"/>
</dbReference>
<feature type="compositionally biased region" description="Acidic residues" evidence="3">
    <location>
        <begin position="3043"/>
        <end position="3067"/>
    </location>
</feature>
<feature type="domain" description="DUF4758" evidence="5">
    <location>
        <begin position="1895"/>
        <end position="1945"/>
    </location>
</feature>
<feature type="compositionally biased region" description="Basic residues" evidence="3">
    <location>
        <begin position="2408"/>
        <end position="2417"/>
    </location>
</feature>
<feature type="region of interest" description="Disordered" evidence="3">
    <location>
        <begin position="3689"/>
        <end position="3729"/>
    </location>
</feature>
<dbReference type="InterPro" id="IPR031866">
    <property type="entry name" value="DUF4758"/>
</dbReference>
<feature type="compositionally biased region" description="Polar residues" evidence="3">
    <location>
        <begin position="2238"/>
        <end position="2250"/>
    </location>
</feature>
<feature type="compositionally biased region" description="Low complexity" evidence="3">
    <location>
        <begin position="2119"/>
        <end position="2147"/>
    </location>
</feature>
<feature type="region of interest" description="Disordered" evidence="3">
    <location>
        <begin position="3195"/>
        <end position="3241"/>
    </location>
</feature>
<evidence type="ECO:0000256" key="2">
    <source>
        <dbReference type="PROSITE-ProRule" id="PRU00124"/>
    </source>
</evidence>
<name>T1IYS1_STRMM</name>
<feature type="domain" description="DUF4758" evidence="5">
    <location>
        <begin position="1958"/>
        <end position="2012"/>
    </location>
</feature>
<feature type="compositionally biased region" description="Basic and acidic residues" evidence="3">
    <location>
        <begin position="3024"/>
        <end position="3042"/>
    </location>
</feature>
<dbReference type="STRING" id="126957.T1IYS1"/>
<feature type="region of interest" description="Disordered" evidence="3">
    <location>
        <begin position="569"/>
        <end position="634"/>
    </location>
</feature>
<proteinExistence type="predicted"/>
<keyword evidence="7" id="KW-1185">Reference proteome</keyword>
<feature type="region of interest" description="Disordered" evidence="3">
    <location>
        <begin position="3091"/>
        <end position="3138"/>
    </location>
</feature>